<dbReference type="PRINTS" id="PR00177">
    <property type="entry name" value="NMDARECEPTOR"/>
</dbReference>
<feature type="region of interest" description="Disordered" evidence="18">
    <location>
        <begin position="935"/>
        <end position="961"/>
    </location>
</feature>
<evidence type="ECO:0000259" key="21">
    <source>
        <dbReference type="SMART" id="SM00079"/>
    </source>
</evidence>
<evidence type="ECO:0000256" key="20">
    <source>
        <dbReference type="SAM" id="SignalP"/>
    </source>
</evidence>
<dbReference type="Pfam" id="PF10613">
    <property type="entry name" value="Lig_chan-Glu_bd"/>
    <property type="match status" value="1"/>
</dbReference>
<organism evidence="23 24">
    <name type="scientific">Branchiostoma lanceolatum</name>
    <name type="common">Common lancelet</name>
    <name type="synonym">Amphioxus lanceolatum</name>
    <dbReference type="NCBI Taxonomy" id="7740"/>
    <lineage>
        <taxon>Eukaryota</taxon>
        <taxon>Metazoa</taxon>
        <taxon>Chordata</taxon>
        <taxon>Cephalochordata</taxon>
        <taxon>Leptocardii</taxon>
        <taxon>Amphioxiformes</taxon>
        <taxon>Branchiostomatidae</taxon>
        <taxon>Branchiostoma</taxon>
    </lineage>
</organism>
<evidence type="ECO:0000256" key="8">
    <source>
        <dbReference type="ARBA" id="ARBA00023136"/>
    </source>
</evidence>
<comment type="subcellular location">
    <subcellularLocation>
        <location evidence="1">Cell membrane</location>
        <topology evidence="1">Multi-pass membrane protein</topology>
    </subcellularLocation>
    <subcellularLocation>
        <location evidence="14">Postsynaptic cell membrane</location>
    </subcellularLocation>
</comment>
<dbReference type="Gene3D" id="3.40.50.2300">
    <property type="match status" value="2"/>
</dbReference>
<dbReference type="InterPro" id="IPR028082">
    <property type="entry name" value="Peripla_BP_I"/>
</dbReference>
<feature type="binding site" evidence="15">
    <location>
        <position position="674"/>
    </location>
    <ligand>
        <name>L-glutamate</name>
        <dbReference type="ChEBI" id="CHEBI:29985"/>
    </ligand>
</feature>
<keyword evidence="11" id="KW-0628">Postsynaptic cell membrane</keyword>
<keyword evidence="9" id="KW-0675">Receptor</keyword>
<evidence type="ECO:0000256" key="5">
    <source>
        <dbReference type="ARBA" id="ARBA00022989"/>
    </source>
</evidence>
<evidence type="ECO:0000256" key="16">
    <source>
        <dbReference type="PIRSR" id="PIRSR601508-2"/>
    </source>
</evidence>
<keyword evidence="4 19" id="KW-0812">Transmembrane</keyword>
<keyword evidence="12" id="KW-1071">Ligand-gated ion channel</keyword>
<feature type="site" description="Interaction with the cone snail toxin Con-ikot-ikot" evidence="16">
    <location>
        <position position="770"/>
    </location>
</feature>
<dbReference type="GO" id="GO:0045211">
    <property type="term" value="C:postsynaptic membrane"/>
    <property type="evidence" value="ECO:0007669"/>
    <property type="project" value="UniProtKB-SubCell"/>
</dbReference>
<dbReference type="SUPFAM" id="SSF53822">
    <property type="entry name" value="Periplasmic binding protein-like I"/>
    <property type="match status" value="1"/>
</dbReference>
<evidence type="ECO:0000256" key="9">
    <source>
        <dbReference type="ARBA" id="ARBA00023170"/>
    </source>
</evidence>
<evidence type="ECO:0000256" key="1">
    <source>
        <dbReference type="ARBA" id="ARBA00004651"/>
    </source>
</evidence>
<dbReference type="InterPro" id="IPR001320">
    <property type="entry name" value="Iontro_rcpt_C"/>
</dbReference>
<evidence type="ECO:0000256" key="17">
    <source>
        <dbReference type="PIRSR" id="PIRSR601508-3"/>
    </source>
</evidence>
<feature type="domain" description="Ionotropic glutamate receptor C-terminal" evidence="21">
    <location>
        <begin position="432"/>
        <end position="787"/>
    </location>
</feature>
<feature type="transmembrane region" description="Helical" evidence="19">
    <location>
        <begin position="810"/>
        <end position="831"/>
    </location>
</feature>
<keyword evidence="20" id="KW-0732">Signal</keyword>
<dbReference type="FunFam" id="3.40.190.10:FF:000565">
    <property type="entry name" value="GH25591p"/>
    <property type="match status" value="1"/>
</dbReference>
<sequence length="961" mass="107201">MVRMAAALFAITLSALWTISSCDHTVDVPIGAIFDRVQSDEERAAFAYAVEQINADKKILPQARLIPRMETVDNGDGLLVVEKGCSLMAQGVAAILSSTSCSSNLMLQSVCDVMHVPHIFVSRDTCDVTPDTKYTLSMNPAAFEVDRALSDIIRQQRWRTMVVLYDDELAFSRAETLLLLTRGMVPEIILLRLPSLSNGSNTRVTLPNINEDPKNLFKHAVLLSTVENSISVINEANQRGLFTPEHHWIIANEAISDHQIKAMNMSKGQLTVARKRIPDTTYTSEFLTYWNSLPTNLTNNTADSVYDIKMTALYMHDAVLHLAQAVYALFRNRQWIGPNKLRCSLDVSLPWPGGALLMKEFKKSDDGGVLGNSIFEQAKLHSSLSSKLKTLAKDRTGKLTDPAWAGWWHADIISEENFFEEMKKKSGIKGRTFRVVTLQEEPFVFKTNEGVYTGFCIELLKELSAILDFEYLIYEGHDGRYGSLQDDGNWDGLMKDVVEDEADFALGAIPVTPDRERSLDFTRQFMEASIGLLVRQRPKKADWLTVVKPFQPKVWLCTIVGFVVVSVTLFLLHRAGANGDEENIVKNTNEPNLADTVWFVYGTSVRQGGGISLGRLSTRILTGVWWLFILIVLSSYTANLAAYLTVTRLQTPITSIEDLLSLGSYSFGALESSSAVQFLSESDEPAHQHIWSLLVRRNSSLVKDTTEEVERVKEGSHALVGDVPIIKYLADRDPSCQLSVIEFTTHSWGYGLAFQNGSQFTEVFSLAILKLQDSGRMDELRHKWWPGRSSNCPPHGSLLNSETAQLDLEAFAAVFCILIFGLVLACTTSLFETLCRRSRQRKEMSKEKEAELNGDLQMGKISTKTSPGVSVHREDNGEIHIHVSPPEQFPPPPPTPFHLARTYCECCGDTKKSKDSPARRKYCFCSSLDQEEGVWTTGSTPSSVDTTTDTVQNPADFTTKL</sequence>
<evidence type="ECO:0000256" key="4">
    <source>
        <dbReference type="ARBA" id="ARBA00022692"/>
    </source>
</evidence>
<keyword evidence="7" id="KW-0406">Ion transport</keyword>
<dbReference type="InterPro" id="IPR015683">
    <property type="entry name" value="Ionotropic_Glu_rcpt"/>
</dbReference>
<feature type="binding site" evidence="15">
    <location>
        <position position="722"/>
    </location>
    <ligand>
        <name>L-glutamate</name>
        <dbReference type="ChEBI" id="CHEBI:29985"/>
    </ligand>
</feature>
<keyword evidence="2" id="KW-0813">Transport</keyword>
<evidence type="ECO:0000256" key="3">
    <source>
        <dbReference type="ARBA" id="ARBA00022475"/>
    </source>
</evidence>
<evidence type="ECO:0000256" key="15">
    <source>
        <dbReference type="PIRSR" id="PIRSR601508-1"/>
    </source>
</evidence>
<feature type="chain" id="PRO_5035444394" evidence="20">
    <location>
        <begin position="23"/>
        <end position="961"/>
    </location>
</feature>
<feature type="transmembrane region" description="Helical" evidence="19">
    <location>
        <begin position="624"/>
        <end position="646"/>
    </location>
</feature>
<name>A0A8K0EET1_BRALA</name>
<keyword evidence="10" id="KW-0325">Glycoprotein</keyword>
<dbReference type="Pfam" id="PF00060">
    <property type="entry name" value="Lig_chan"/>
    <property type="match status" value="1"/>
</dbReference>
<protein>
    <submittedName>
        <fullName evidence="23">GRID2 protein</fullName>
    </submittedName>
</protein>
<evidence type="ECO:0000256" key="12">
    <source>
        <dbReference type="ARBA" id="ARBA00023286"/>
    </source>
</evidence>
<dbReference type="InterPro" id="IPR019594">
    <property type="entry name" value="Glu/Gly-bd"/>
</dbReference>
<dbReference type="PROSITE" id="PS51257">
    <property type="entry name" value="PROKAR_LIPOPROTEIN"/>
    <property type="match status" value="1"/>
</dbReference>
<dbReference type="SMART" id="SM00918">
    <property type="entry name" value="Lig_chan-Glu_bd"/>
    <property type="match status" value="1"/>
</dbReference>
<evidence type="ECO:0000259" key="22">
    <source>
        <dbReference type="SMART" id="SM00918"/>
    </source>
</evidence>
<evidence type="ECO:0000313" key="23">
    <source>
        <dbReference type="EMBL" id="CAH1246306.1"/>
    </source>
</evidence>
<feature type="disulfide bond" evidence="17">
    <location>
        <begin position="736"/>
        <end position="792"/>
    </location>
</feature>
<evidence type="ECO:0000313" key="24">
    <source>
        <dbReference type="Proteomes" id="UP000838412"/>
    </source>
</evidence>
<dbReference type="AlphaFoldDB" id="A0A8K0EET1"/>
<evidence type="ECO:0000256" key="14">
    <source>
        <dbReference type="ARBA" id="ARBA00034100"/>
    </source>
</evidence>
<feature type="binding site" evidence="15">
    <location>
        <position position="515"/>
    </location>
    <ligand>
        <name>L-glutamate</name>
        <dbReference type="ChEBI" id="CHEBI:29985"/>
    </ligand>
</feature>
<feature type="signal peptide" evidence="20">
    <location>
        <begin position="1"/>
        <end position="22"/>
    </location>
</feature>
<evidence type="ECO:0000256" key="6">
    <source>
        <dbReference type="ARBA" id="ARBA00023018"/>
    </source>
</evidence>
<dbReference type="OrthoDB" id="5984008at2759"/>
<dbReference type="PANTHER" id="PTHR18966">
    <property type="entry name" value="IONOTROPIC GLUTAMATE RECEPTOR"/>
    <property type="match status" value="1"/>
</dbReference>
<evidence type="ECO:0000256" key="10">
    <source>
        <dbReference type="ARBA" id="ARBA00023180"/>
    </source>
</evidence>
<keyword evidence="17" id="KW-1015">Disulfide bond</keyword>
<keyword evidence="8 19" id="KW-0472">Membrane</keyword>
<evidence type="ECO:0000256" key="19">
    <source>
        <dbReference type="SAM" id="Phobius"/>
    </source>
</evidence>
<feature type="compositionally biased region" description="Low complexity" evidence="18">
    <location>
        <begin position="936"/>
        <end position="951"/>
    </location>
</feature>
<dbReference type="InterPro" id="IPR001508">
    <property type="entry name" value="Iono_Glu_rcpt_met"/>
</dbReference>
<keyword evidence="6" id="KW-0770">Synapse</keyword>
<evidence type="ECO:0000256" key="11">
    <source>
        <dbReference type="ARBA" id="ARBA00023257"/>
    </source>
</evidence>
<gene>
    <name evidence="23" type="primary">GRID2</name>
    <name evidence="23" type="ORF">BLAG_LOCUS8364</name>
</gene>
<dbReference type="Gene3D" id="3.40.190.10">
    <property type="entry name" value="Periplasmic binding protein-like II"/>
    <property type="match status" value="2"/>
</dbReference>
<reference evidence="23" key="1">
    <citation type="submission" date="2022-01" db="EMBL/GenBank/DDBJ databases">
        <authorList>
            <person name="Braso-Vives M."/>
        </authorList>
    </citation>
    <scope>NUCLEOTIDE SEQUENCE</scope>
</reference>
<feature type="transmembrane region" description="Helical" evidence="19">
    <location>
        <begin position="553"/>
        <end position="572"/>
    </location>
</feature>
<evidence type="ECO:0000256" key="2">
    <source>
        <dbReference type="ARBA" id="ARBA00022448"/>
    </source>
</evidence>
<accession>A0A8K0EET1</accession>
<dbReference type="FunFam" id="3.40.190.10:FF:000024">
    <property type="entry name" value="Glutamate receptor, ionotropic, delta 1"/>
    <property type="match status" value="1"/>
</dbReference>
<feature type="site" description="Crucial to convey clamshell closure to channel opening" evidence="16">
    <location>
        <position position="653"/>
    </location>
</feature>
<dbReference type="GO" id="GO:0015276">
    <property type="term" value="F:ligand-gated monoatomic ion channel activity"/>
    <property type="evidence" value="ECO:0007669"/>
    <property type="project" value="InterPro"/>
</dbReference>
<dbReference type="InterPro" id="IPR001828">
    <property type="entry name" value="ANF_lig-bd_rcpt"/>
</dbReference>
<evidence type="ECO:0000256" key="18">
    <source>
        <dbReference type="SAM" id="MobiDB-lite"/>
    </source>
</evidence>
<evidence type="ECO:0000256" key="7">
    <source>
        <dbReference type="ARBA" id="ARBA00023065"/>
    </source>
</evidence>
<proteinExistence type="predicted"/>
<dbReference type="Proteomes" id="UP000838412">
    <property type="component" value="Chromosome 15"/>
</dbReference>
<evidence type="ECO:0000256" key="13">
    <source>
        <dbReference type="ARBA" id="ARBA00023303"/>
    </source>
</evidence>
<keyword evidence="3" id="KW-1003">Cell membrane</keyword>
<dbReference type="EMBL" id="OV696700">
    <property type="protein sequence ID" value="CAH1246306.1"/>
    <property type="molecule type" value="Genomic_DNA"/>
</dbReference>
<dbReference type="GO" id="GO:0038023">
    <property type="term" value="F:signaling receptor activity"/>
    <property type="evidence" value="ECO:0007669"/>
    <property type="project" value="InterPro"/>
</dbReference>
<feature type="domain" description="Ionotropic glutamate receptor L-glutamate and glycine-binding" evidence="22">
    <location>
        <begin position="442"/>
        <end position="499"/>
    </location>
</feature>
<keyword evidence="13" id="KW-0407">Ion channel</keyword>
<dbReference type="Gene3D" id="1.10.287.70">
    <property type="match status" value="1"/>
</dbReference>
<keyword evidence="24" id="KW-1185">Reference proteome</keyword>
<dbReference type="FunFam" id="1.10.287.70:FF:000143">
    <property type="entry name" value="Probable glutamate receptor"/>
    <property type="match status" value="1"/>
</dbReference>
<dbReference type="SUPFAM" id="SSF53850">
    <property type="entry name" value="Periplasmic binding protein-like II"/>
    <property type="match status" value="1"/>
</dbReference>
<dbReference type="Pfam" id="PF01094">
    <property type="entry name" value="ANF_receptor"/>
    <property type="match status" value="1"/>
</dbReference>
<feature type="compositionally biased region" description="Polar residues" evidence="18">
    <location>
        <begin position="952"/>
        <end position="961"/>
    </location>
</feature>
<keyword evidence="5 19" id="KW-1133">Transmembrane helix</keyword>
<dbReference type="SMART" id="SM00079">
    <property type="entry name" value="PBPe"/>
    <property type="match status" value="1"/>
</dbReference>